<feature type="signal peptide" evidence="1">
    <location>
        <begin position="1"/>
        <end position="25"/>
    </location>
</feature>
<dbReference type="Proteomes" id="UP001596958">
    <property type="component" value="Unassembled WGS sequence"/>
</dbReference>
<comment type="caution">
    <text evidence="3">The sequence shown here is derived from an EMBL/GenBank/DDBJ whole genome shotgun (WGS) entry which is preliminary data.</text>
</comment>
<evidence type="ECO:0000313" key="4">
    <source>
        <dbReference type="Proteomes" id="UP001596958"/>
    </source>
</evidence>
<keyword evidence="1" id="KW-0732">Signal</keyword>
<feature type="domain" description="Phospholipase C/D" evidence="2">
    <location>
        <begin position="31"/>
        <end position="210"/>
    </location>
</feature>
<dbReference type="EMBL" id="JBHTHU010000018">
    <property type="protein sequence ID" value="MFD0751168.1"/>
    <property type="molecule type" value="Genomic_DNA"/>
</dbReference>
<feature type="chain" id="PRO_5046400463" evidence="1">
    <location>
        <begin position="26"/>
        <end position="424"/>
    </location>
</feature>
<keyword evidence="4" id="KW-1185">Reference proteome</keyword>
<accession>A0ABW2YZ90</accession>
<proteinExistence type="predicted"/>
<sequence>MKQMYQCRQAFLILCCMVVFTPVRAFSILAHEAIIDAAWAGQIKPLLLKKYPSTADVELKQAYAYCYGGSLVADMGYMPFGSPYFTNLLHYVRSGDFVTTMLAEAENVNEYAFALGALSHYMADKYGHSLATNLSVAIDYPELQKKFGDVVTYDDDHSSHSRMEFAFDVIQTVKGNYASVAYHNFIGFEIATPVLQRAFLKTYGQDLSIVFPNFQSSIAHFRWGVRDLFPELARVAWQSDKKGIAISRRGVTRQNFSSRMEPGAFSKQYGKAYAHTGVVARGLARLVQRLPKIGPLKNMGFKYPGVTCEELFLQSMDSIMVNYDAALAAAGNSRLMLVNIDYDTGKPTILNEYALADSTYKEWVAKLQSDKQAIITPTLLQNILAFYNKAEIQHLAVNHSDEKRVTAPAVVLSVLNNTDAAISE</sequence>
<gene>
    <name evidence="3" type="ORF">ACFQZS_13540</name>
</gene>
<protein>
    <submittedName>
        <fullName evidence="3">Zinc dependent phospholipase C family protein</fullName>
    </submittedName>
</protein>
<organism evidence="3 4">
    <name type="scientific">Mucilaginibacter calamicampi</name>
    <dbReference type="NCBI Taxonomy" id="1302352"/>
    <lineage>
        <taxon>Bacteria</taxon>
        <taxon>Pseudomonadati</taxon>
        <taxon>Bacteroidota</taxon>
        <taxon>Sphingobacteriia</taxon>
        <taxon>Sphingobacteriales</taxon>
        <taxon>Sphingobacteriaceae</taxon>
        <taxon>Mucilaginibacter</taxon>
    </lineage>
</organism>
<reference evidence="4" key="1">
    <citation type="journal article" date="2019" name="Int. J. Syst. Evol. Microbiol.">
        <title>The Global Catalogue of Microorganisms (GCM) 10K type strain sequencing project: providing services to taxonomists for standard genome sequencing and annotation.</title>
        <authorList>
            <consortium name="The Broad Institute Genomics Platform"/>
            <consortium name="The Broad Institute Genome Sequencing Center for Infectious Disease"/>
            <person name="Wu L."/>
            <person name="Ma J."/>
        </authorList>
    </citation>
    <scope>NUCLEOTIDE SEQUENCE [LARGE SCALE GENOMIC DNA]</scope>
    <source>
        <strain evidence="4">CCUG 63418</strain>
    </source>
</reference>
<dbReference type="InterPro" id="IPR029002">
    <property type="entry name" value="PLPC/GPLD1"/>
</dbReference>
<name>A0ABW2YZ90_9SPHI</name>
<evidence type="ECO:0000256" key="1">
    <source>
        <dbReference type="SAM" id="SignalP"/>
    </source>
</evidence>
<evidence type="ECO:0000259" key="2">
    <source>
        <dbReference type="Pfam" id="PF00882"/>
    </source>
</evidence>
<evidence type="ECO:0000313" key="3">
    <source>
        <dbReference type="EMBL" id="MFD0751168.1"/>
    </source>
</evidence>
<dbReference type="Pfam" id="PF00882">
    <property type="entry name" value="Zn_dep_PLPC"/>
    <property type="match status" value="1"/>
</dbReference>